<name>W4VMD3_9BACI</name>
<dbReference type="EMBL" id="BAVS01000023">
    <property type="protein sequence ID" value="GAE94372.1"/>
    <property type="molecule type" value="Genomic_DNA"/>
</dbReference>
<dbReference type="PANTHER" id="PTHR34220">
    <property type="entry name" value="SENSOR HISTIDINE KINASE YPDA"/>
    <property type="match status" value="1"/>
</dbReference>
<dbReference type="InterPro" id="IPR004358">
    <property type="entry name" value="Sig_transdc_His_kin-like_C"/>
</dbReference>
<evidence type="ECO:0000256" key="1">
    <source>
        <dbReference type="ARBA" id="ARBA00000085"/>
    </source>
</evidence>
<evidence type="ECO:0000256" key="2">
    <source>
        <dbReference type="ARBA" id="ARBA00012438"/>
    </source>
</evidence>
<dbReference type="InterPro" id="IPR005467">
    <property type="entry name" value="His_kinase_dom"/>
</dbReference>
<keyword evidence="6" id="KW-0067">ATP-binding</keyword>
<protein>
    <recommendedName>
        <fullName evidence="2">histidine kinase</fullName>
        <ecNumber evidence="2">2.7.13.3</ecNumber>
    </recommendedName>
</protein>
<dbReference type="InterPro" id="IPR036890">
    <property type="entry name" value="HATPase_C_sf"/>
</dbReference>
<evidence type="ECO:0000313" key="9">
    <source>
        <dbReference type="EMBL" id="GAE94372.1"/>
    </source>
</evidence>
<dbReference type="AlphaFoldDB" id="W4VMD3"/>
<comment type="catalytic activity">
    <reaction evidence="1">
        <text>ATP + protein L-histidine = ADP + protein N-phospho-L-histidine.</text>
        <dbReference type="EC" id="2.7.13.3"/>
    </reaction>
</comment>
<keyword evidence="10" id="KW-1185">Reference proteome</keyword>
<dbReference type="PRINTS" id="PR00344">
    <property type="entry name" value="BCTRLSENSOR"/>
</dbReference>
<dbReference type="SUPFAM" id="SSF55874">
    <property type="entry name" value="ATPase domain of HSP90 chaperone/DNA topoisomerase II/histidine kinase"/>
    <property type="match status" value="1"/>
</dbReference>
<comment type="caution">
    <text evidence="9">The sequence shown here is derived from an EMBL/GenBank/DDBJ whole genome shotgun (WGS) entry which is preliminary data.</text>
</comment>
<keyword evidence="3" id="KW-0808">Transferase</keyword>
<keyword evidence="7" id="KW-0902">Two-component regulatory system</keyword>
<dbReference type="PROSITE" id="PS50109">
    <property type="entry name" value="HIS_KIN"/>
    <property type="match status" value="1"/>
</dbReference>
<evidence type="ECO:0000313" key="10">
    <source>
        <dbReference type="Proteomes" id="UP000019102"/>
    </source>
</evidence>
<evidence type="ECO:0000256" key="7">
    <source>
        <dbReference type="ARBA" id="ARBA00023012"/>
    </source>
</evidence>
<dbReference type="Pfam" id="PF02518">
    <property type="entry name" value="HATPase_c"/>
    <property type="match status" value="1"/>
</dbReference>
<evidence type="ECO:0000256" key="4">
    <source>
        <dbReference type="ARBA" id="ARBA00022741"/>
    </source>
</evidence>
<sequence>MQPIVENSIHHGLEDGGCINVVIDRIEDKYLMISIKDNGQGLTQQEINQILNQESHHANQIGIGLNYVKTMLNSYFEGDAQFRMESEMDIGTTVTLIVPIILD</sequence>
<dbReference type="GO" id="GO:0000160">
    <property type="term" value="P:phosphorelay signal transduction system"/>
    <property type="evidence" value="ECO:0007669"/>
    <property type="project" value="UniProtKB-KW"/>
</dbReference>
<evidence type="ECO:0000256" key="6">
    <source>
        <dbReference type="ARBA" id="ARBA00022840"/>
    </source>
</evidence>
<keyword evidence="4" id="KW-0547">Nucleotide-binding</keyword>
<feature type="domain" description="Histidine kinase" evidence="8">
    <location>
        <begin position="1"/>
        <end position="102"/>
    </location>
</feature>
<reference evidence="9 10" key="1">
    <citation type="journal article" date="2014" name="Genome Announc.">
        <title>Draft Genome Sequence of the Boron-Tolerant and Moderately Halotolerant Bacterium Gracilibacillus boraciitolerans JCM 21714T.</title>
        <authorList>
            <person name="Ahmed I."/>
            <person name="Oshima K."/>
            <person name="Suda W."/>
            <person name="Kitamura K."/>
            <person name="Iida T."/>
            <person name="Ohmori Y."/>
            <person name="Fujiwara T."/>
            <person name="Hattori M."/>
            <person name="Ohkuma M."/>
        </authorList>
    </citation>
    <scope>NUCLEOTIDE SEQUENCE [LARGE SCALE GENOMIC DNA]</scope>
    <source>
        <strain evidence="9 10">JCM 21714</strain>
    </source>
</reference>
<keyword evidence="5 9" id="KW-0418">Kinase</keyword>
<evidence type="ECO:0000259" key="8">
    <source>
        <dbReference type="PROSITE" id="PS50109"/>
    </source>
</evidence>
<dbReference type="InterPro" id="IPR050640">
    <property type="entry name" value="Bact_2-comp_sensor_kinase"/>
</dbReference>
<dbReference type="eggNOG" id="COG2972">
    <property type="taxonomic scope" value="Bacteria"/>
</dbReference>
<evidence type="ECO:0000256" key="5">
    <source>
        <dbReference type="ARBA" id="ARBA00022777"/>
    </source>
</evidence>
<proteinExistence type="predicted"/>
<dbReference type="GO" id="GO:0005524">
    <property type="term" value="F:ATP binding"/>
    <property type="evidence" value="ECO:0007669"/>
    <property type="project" value="UniProtKB-KW"/>
</dbReference>
<dbReference type="Gene3D" id="3.30.565.10">
    <property type="entry name" value="Histidine kinase-like ATPase, C-terminal domain"/>
    <property type="match status" value="1"/>
</dbReference>
<gene>
    <name evidence="9" type="ORF">JCM21714_3525</name>
</gene>
<evidence type="ECO:0000256" key="3">
    <source>
        <dbReference type="ARBA" id="ARBA00022679"/>
    </source>
</evidence>
<dbReference type="InterPro" id="IPR003594">
    <property type="entry name" value="HATPase_dom"/>
</dbReference>
<organism evidence="9 10">
    <name type="scientific">Gracilibacillus boraciitolerans JCM 21714</name>
    <dbReference type="NCBI Taxonomy" id="1298598"/>
    <lineage>
        <taxon>Bacteria</taxon>
        <taxon>Bacillati</taxon>
        <taxon>Bacillota</taxon>
        <taxon>Bacilli</taxon>
        <taxon>Bacillales</taxon>
        <taxon>Bacillaceae</taxon>
        <taxon>Gracilibacillus</taxon>
    </lineage>
</organism>
<dbReference type="RefSeq" id="WP_158413519.1">
    <property type="nucleotide sequence ID" value="NZ_BAVS01000023.1"/>
</dbReference>
<dbReference type="Proteomes" id="UP000019102">
    <property type="component" value="Unassembled WGS sequence"/>
</dbReference>
<dbReference type="GO" id="GO:0004673">
    <property type="term" value="F:protein histidine kinase activity"/>
    <property type="evidence" value="ECO:0007669"/>
    <property type="project" value="UniProtKB-EC"/>
</dbReference>
<dbReference type="STRING" id="1298598.JCM21714_3525"/>
<dbReference type="OrthoDB" id="9776552at2"/>
<accession>W4VMD3</accession>
<dbReference type="EC" id="2.7.13.3" evidence="2"/>
<dbReference type="PANTHER" id="PTHR34220:SF7">
    <property type="entry name" value="SENSOR HISTIDINE KINASE YPDA"/>
    <property type="match status" value="1"/>
</dbReference>